<accession>A0A248UDH6</accession>
<dbReference type="InterPro" id="IPR003593">
    <property type="entry name" value="AAA+_ATPase"/>
</dbReference>
<dbReference type="OrthoDB" id="9779872at2"/>
<dbReference type="RefSeq" id="WP_095445500.1">
    <property type="nucleotide sequence ID" value="NZ_CP022603.1"/>
</dbReference>
<comment type="subcellular location">
    <subcellularLocation>
        <location evidence="1">Cell inner membrane</location>
    </subcellularLocation>
</comment>
<gene>
    <name evidence="6" type="ORF">CES85_5677</name>
</gene>
<keyword evidence="3" id="KW-0547">Nucleotide-binding</keyword>
<dbReference type="InterPro" id="IPR027417">
    <property type="entry name" value="P-loop_NTPase"/>
</dbReference>
<dbReference type="Proteomes" id="UP000215256">
    <property type="component" value="Chromosome 2"/>
</dbReference>
<dbReference type="GO" id="GO:0016887">
    <property type="term" value="F:ATP hydrolysis activity"/>
    <property type="evidence" value="ECO:0007669"/>
    <property type="project" value="InterPro"/>
</dbReference>
<dbReference type="PANTHER" id="PTHR45772">
    <property type="entry name" value="CONSERVED COMPONENT OF ABC TRANSPORTER FOR NATURAL AMINO ACIDS-RELATED"/>
    <property type="match status" value="1"/>
</dbReference>
<dbReference type="Gene3D" id="3.40.50.300">
    <property type="entry name" value="P-loop containing nucleotide triphosphate hydrolases"/>
    <property type="match status" value="1"/>
</dbReference>
<feature type="domain" description="ABC transporter" evidence="5">
    <location>
        <begin position="3"/>
        <end position="250"/>
    </location>
</feature>
<evidence type="ECO:0000256" key="4">
    <source>
        <dbReference type="ARBA" id="ARBA00022840"/>
    </source>
</evidence>
<keyword evidence="2" id="KW-0813">Transport</keyword>
<dbReference type="SMART" id="SM00382">
    <property type="entry name" value="AAA"/>
    <property type="match status" value="1"/>
</dbReference>
<name>A0A248UDH6_9HYPH</name>
<dbReference type="FunFam" id="3.40.50.300:FF:000421">
    <property type="entry name" value="Branched-chain amino acid ABC transporter ATP-binding protein"/>
    <property type="match status" value="1"/>
</dbReference>
<dbReference type="PROSITE" id="PS50893">
    <property type="entry name" value="ABC_TRANSPORTER_2"/>
    <property type="match status" value="1"/>
</dbReference>
<sequence length="251" mass="27034">MTLVLTKVSKHFGGVTAVSDVSMTVPKGAITGLIGPNGAGKTTIVNLITGTLALSEGSIALDNIAIGSEPPHRIAGMGISRTFQNIRLLPEATAVENIMIGFHRHERSTLAAQIAGFPSSRRETRELRERARKLMARFEMENFAELPAGGLAYGHQRKLEMMRAVASQPAVLILDEPVAGMNDVEAFEMGRIFQELVADGMALLLIEHNVRFVSDLCSAVYVLDSGRMIASGTPHDVLQDPLVRSAYLGTI</sequence>
<dbReference type="InterPro" id="IPR051120">
    <property type="entry name" value="ABC_AA/LPS_Transport"/>
</dbReference>
<dbReference type="GO" id="GO:0005524">
    <property type="term" value="F:ATP binding"/>
    <property type="evidence" value="ECO:0007669"/>
    <property type="project" value="UniProtKB-KW"/>
</dbReference>
<dbReference type="PANTHER" id="PTHR45772:SF4">
    <property type="entry name" value="ABC TRANSPORTER ATP-BINDING PROTEIN"/>
    <property type="match status" value="1"/>
</dbReference>
<evidence type="ECO:0000259" key="5">
    <source>
        <dbReference type="PROSITE" id="PS50893"/>
    </source>
</evidence>
<dbReference type="GO" id="GO:0005886">
    <property type="term" value="C:plasma membrane"/>
    <property type="evidence" value="ECO:0007669"/>
    <property type="project" value="UniProtKB-SubCell"/>
</dbReference>
<dbReference type="InterPro" id="IPR032823">
    <property type="entry name" value="BCA_ABC_TP_C"/>
</dbReference>
<protein>
    <submittedName>
        <fullName evidence="6">ABC transporter family protein</fullName>
    </submittedName>
</protein>
<reference evidence="6 7" key="1">
    <citation type="submission" date="2017-07" db="EMBL/GenBank/DDBJ databases">
        <title>Phylogenetic study on the rhizospheric bacterium Ochrobactrum sp. A44.</title>
        <authorList>
            <person name="Krzyzanowska D.M."/>
            <person name="Ossowicki A."/>
            <person name="Rajewska M."/>
            <person name="Maciag T."/>
            <person name="Kaczynski Z."/>
            <person name="Czerwicka M."/>
            <person name="Jafra S."/>
        </authorList>
    </citation>
    <scope>NUCLEOTIDE SEQUENCE [LARGE SCALE GENOMIC DNA]</scope>
    <source>
        <strain evidence="6 7">A44</strain>
    </source>
</reference>
<dbReference type="InterPro" id="IPR003439">
    <property type="entry name" value="ABC_transporter-like_ATP-bd"/>
</dbReference>
<evidence type="ECO:0000313" key="6">
    <source>
        <dbReference type="EMBL" id="ASV84873.1"/>
    </source>
</evidence>
<dbReference type="AlphaFoldDB" id="A0A248UDH6"/>
<evidence type="ECO:0000313" key="7">
    <source>
        <dbReference type="Proteomes" id="UP000215256"/>
    </source>
</evidence>
<dbReference type="EMBL" id="CP022603">
    <property type="protein sequence ID" value="ASV84873.1"/>
    <property type="molecule type" value="Genomic_DNA"/>
</dbReference>
<organism evidence="6 7">
    <name type="scientific">Ochrobactrum quorumnocens</name>
    <dbReference type="NCBI Taxonomy" id="271865"/>
    <lineage>
        <taxon>Bacteria</taxon>
        <taxon>Pseudomonadati</taxon>
        <taxon>Pseudomonadota</taxon>
        <taxon>Alphaproteobacteria</taxon>
        <taxon>Hyphomicrobiales</taxon>
        <taxon>Brucellaceae</taxon>
        <taxon>Brucella/Ochrobactrum group</taxon>
        <taxon>Ochrobactrum</taxon>
    </lineage>
</organism>
<dbReference type="CDD" id="cd03219">
    <property type="entry name" value="ABC_Mj1267_LivG_branched"/>
    <property type="match status" value="1"/>
</dbReference>
<dbReference type="SUPFAM" id="SSF52540">
    <property type="entry name" value="P-loop containing nucleoside triphosphate hydrolases"/>
    <property type="match status" value="1"/>
</dbReference>
<evidence type="ECO:0000256" key="2">
    <source>
        <dbReference type="ARBA" id="ARBA00022448"/>
    </source>
</evidence>
<dbReference type="KEGG" id="och:CES85_5677"/>
<keyword evidence="4" id="KW-0067">ATP-binding</keyword>
<evidence type="ECO:0000256" key="3">
    <source>
        <dbReference type="ARBA" id="ARBA00022741"/>
    </source>
</evidence>
<proteinExistence type="predicted"/>
<dbReference type="Pfam" id="PF12399">
    <property type="entry name" value="BCA_ABC_TP_C"/>
    <property type="match status" value="1"/>
</dbReference>
<dbReference type="Pfam" id="PF00005">
    <property type="entry name" value="ABC_tran"/>
    <property type="match status" value="1"/>
</dbReference>
<evidence type="ECO:0000256" key="1">
    <source>
        <dbReference type="ARBA" id="ARBA00004533"/>
    </source>
</evidence>